<dbReference type="Gene3D" id="2.130.10.10">
    <property type="entry name" value="YVTN repeat-like/Quinoprotein amine dehydrogenase"/>
    <property type="match status" value="3"/>
</dbReference>
<feature type="repeat" description="WD" evidence="4">
    <location>
        <begin position="820"/>
        <end position="855"/>
    </location>
</feature>
<evidence type="ECO:0000256" key="5">
    <source>
        <dbReference type="SAM" id="MobiDB-lite"/>
    </source>
</evidence>
<evidence type="ECO:0000313" key="9">
    <source>
        <dbReference type="RefSeq" id="XP_036359287.1"/>
    </source>
</evidence>
<dbReference type="PROSITE" id="PS00678">
    <property type="entry name" value="WD_REPEATS_1"/>
    <property type="match status" value="2"/>
</dbReference>
<dbReference type="InterPro" id="IPR018247">
    <property type="entry name" value="EF_Hand_1_Ca_BS"/>
</dbReference>
<feature type="repeat" description="WD" evidence="4">
    <location>
        <begin position="431"/>
        <end position="472"/>
    </location>
</feature>
<dbReference type="Pfam" id="PF00400">
    <property type="entry name" value="WD40"/>
    <property type="match status" value="5"/>
</dbReference>
<dbReference type="InterPro" id="IPR019775">
    <property type="entry name" value="WD40_repeat_CS"/>
</dbReference>
<dbReference type="InterPro" id="IPR036322">
    <property type="entry name" value="WD40_repeat_dom_sf"/>
</dbReference>
<dbReference type="RefSeq" id="XP_036359287.1">
    <property type="nucleotide sequence ID" value="XM_036503394.1"/>
</dbReference>
<dbReference type="InterPro" id="IPR051242">
    <property type="entry name" value="WD-EF-hand_domain"/>
</dbReference>
<dbReference type="InterPro" id="IPR002048">
    <property type="entry name" value="EF_hand_dom"/>
</dbReference>
<feature type="repeat" description="WD" evidence="4">
    <location>
        <begin position="665"/>
        <end position="705"/>
    </location>
</feature>
<dbReference type="PANTHER" id="PTHR44324:SF3">
    <property type="entry name" value="WD REPEAT-CONTAINING PROTEIN 49-LIKE"/>
    <property type="match status" value="1"/>
</dbReference>
<dbReference type="RefSeq" id="XP_036359286.1">
    <property type="nucleotide sequence ID" value="XM_036503393.1"/>
</dbReference>
<feature type="region of interest" description="Disordered" evidence="5">
    <location>
        <begin position="897"/>
        <end position="967"/>
    </location>
</feature>
<dbReference type="Gene3D" id="1.10.238.10">
    <property type="entry name" value="EF-hand"/>
    <property type="match status" value="1"/>
</dbReference>
<dbReference type="PROSITE" id="PS00018">
    <property type="entry name" value="EF_HAND_1"/>
    <property type="match status" value="1"/>
</dbReference>
<dbReference type="InterPro" id="IPR015943">
    <property type="entry name" value="WD40/YVTN_repeat-like_dom_sf"/>
</dbReference>
<organism evidence="7 9">
    <name type="scientific">Octopus sinensis</name>
    <name type="common">East Asian common octopus</name>
    <dbReference type="NCBI Taxonomy" id="2607531"/>
    <lineage>
        <taxon>Eukaryota</taxon>
        <taxon>Metazoa</taxon>
        <taxon>Spiralia</taxon>
        <taxon>Lophotrochozoa</taxon>
        <taxon>Mollusca</taxon>
        <taxon>Cephalopoda</taxon>
        <taxon>Coleoidea</taxon>
        <taxon>Octopodiformes</taxon>
        <taxon>Octopoda</taxon>
        <taxon>Incirrata</taxon>
        <taxon>Octopodidae</taxon>
        <taxon>Octopus</taxon>
    </lineage>
</organism>
<dbReference type="PROSITE" id="PS50222">
    <property type="entry name" value="EF_HAND_2"/>
    <property type="match status" value="1"/>
</dbReference>
<dbReference type="SUPFAM" id="SSF50978">
    <property type="entry name" value="WD40 repeat-like"/>
    <property type="match status" value="3"/>
</dbReference>
<feature type="domain" description="EF-hand" evidence="6">
    <location>
        <begin position="110"/>
        <end position="145"/>
    </location>
</feature>
<dbReference type="InterPro" id="IPR011992">
    <property type="entry name" value="EF-hand-dom_pair"/>
</dbReference>
<gene>
    <name evidence="8 9" type="primary">LOC115212136</name>
</gene>
<accession>A0A7E6EX10</accession>
<evidence type="ECO:0000313" key="7">
    <source>
        <dbReference type="Proteomes" id="UP000515154"/>
    </source>
</evidence>
<dbReference type="PROSITE" id="PS50294">
    <property type="entry name" value="WD_REPEATS_REGION"/>
    <property type="match status" value="1"/>
</dbReference>
<evidence type="ECO:0000256" key="1">
    <source>
        <dbReference type="ARBA" id="ARBA00022574"/>
    </source>
</evidence>
<evidence type="ECO:0000256" key="2">
    <source>
        <dbReference type="ARBA" id="ARBA00022737"/>
    </source>
</evidence>
<dbReference type="InterPro" id="IPR001680">
    <property type="entry name" value="WD40_rpt"/>
</dbReference>
<dbReference type="KEGG" id="osn:115212136"/>
<evidence type="ECO:0000256" key="3">
    <source>
        <dbReference type="ARBA" id="ARBA00022837"/>
    </source>
</evidence>
<feature type="compositionally biased region" description="Polar residues" evidence="5">
    <location>
        <begin position="945"/>
        <end position="963"/>
    </location>
</feature>
<dbReference type="SMART" id="SM00320">
    <property type="entry name" value="WD40"/>
    <property type="match status" value="9"/>
</dbReference>
<keyword evidence="2" id="KW-0677">Repeat</keyword>
<dbReference type="PANTHER" id="PTHR44324">
    <property type="entry name" value="WD40 REPEAT DOMAIN 95"/>
    <property type="match status" value="1"/>
</dbReference>
<evidence type="ECO:0000259" key="6">
    <source>
        <dbReference type="PROSITE" id="PS50222"/>
    </source>
</evidence>
<dbReference type="AlphaFoldDB" id="A0A7E6EX10"/>
<keyword evidence="7" id="KW-1185">Reference proteome</keyword>
<dbReference type="SUPFAM" id="SSF47473">
    <property type="entry name" value="EF-hand"/>
    <property type="match status" value="1"/>
</dbReference>
<proteinExistence type="predicted"/>
<feature type="compositionally biased region" description="Low complexity" evidence="5">
    <location>
        <begin position="915"/>
        <end position="925"/>
    </location>
</feature>
<feature type="compositionally biased region" description="Polar residues" evidence="5">
    <location>
        <begin position="926"/>
        <end position="937"/>
    </location>
</feature>
<keyword evidence="3" id="KW-0106">Calcium</keyword>
<evidence type="ECO:0000256" key="4">
    <source>
        <dbReference type="PROSITE-ProRule" id="PRU00221"/>
    </source>
</evidence>
<evidence type="ECO:0000313" key="8">
    <source>
        <dbReference type="RefSeq" id="XP_036359286.1"/>
    </source>
</evidence>
<sequence>MRKIKESMHPILNLENCDIGDKSRRKSFSNPETIENFDKDLPNKLRLEEKIKLHHLEQLMQHFQCHKPDDIILHKDCGYFTSSQVEKRKPGCMNQQEFNEAIAKVLGTEEYRDYIEKLFTKLDTSCDGYVDWNEFCTYLLLLYRENDYIRTKKEIPFLQEPKIRHVVPNRQEPTTKILVTDSPCRYITVSKEGAFSVWTPNMQLDRSYDITANDKVESTGTKRRFKKWVTDAIYMNNCNKIVVGTSSRELRFYDISTSHFFEEFHLFGMSDVPYCFDYWYDKANLNSESLLVCGLDSGTLGLFYFKKPVTQLFETPFKNEPGALKVFIQDLKSQHSKWVRYTCLPALHSEMIRQVKYLPENGAIISSSSCPNSSLLISDINRFKQTYVFKSPKGVECFDYNKSINILVSGSANHNVQLWNPYMTSKPIAILRGHNTGVIAVALHKALLQIFSLSRDAVIKVWDLKEHTCLQTIAMKFPSSIHGRVPEHGQFPMCLLTSPNHNCLLVTCNDYIGQLSLGNTTKNQLTTPVTHDTQLCCALYNQFFKQVVTGCDSSTIAVWDIEAGSKAIVFSNAHGNEEITCMKFDATWRRLLTGARNGTIKVWNFQNGHNLHKLEPVADADVTGLLALNDRKVILAVGWSRLITLYDDSDPDNMYVTADLSWRGGQLHKDDISAMDHCPPNLLATASFDGIVYIWKLETEKLLMKIIHQNDGNNLQPIPVDVVMFLKYRALKFRDAATLISSVSGNFHWWNIATESIEFGRCLMAENIGDSVVGMCTSTDDQILVTADSSGFIKVFDIQDYCMTKSQHLVTEPPRTLHSWKGHEGTVVSVEYINHDAGIFILSASVDKTAKLWTICGDYIGTFGQKHPWDLKSPKTWGNKDISQINEDEIKRDLDTTSDHSLEVSQTSQNKDFDFPPSHSSPFPDLQQSESIRTSTALPGHPENDQSSVPAKTRQDSVNNGNTEDVIMNNGYMSKETLHAMYVKEKNLTFTCEQNKALRPFLGAKVLCDLQRRRQDRCDRRQQYGDINTKQMARFGKICTPFQVLSMPGTAEETVLMEESSRILTKFENDVMTV</sequence>
<dbReference type="Proteomes" id="UP000515154">
    <property type="component" value="Linkage group LG5"/>
</dbReference>
<keyword evidence="1 4" id="KW-0853">WD repeat</keyword>
<dbReference type="PROSITE" id="PS50082">
    <property type="entry name" value="WD_REPEATS_2"/>
    <property type="match status" value="4"/>
</dbReference>
<feature type="repeat" description="WD" evidence="4">
    <location>
        <begin position="572"/>
        <end position="613"/>
    </location>
</feature>
<reference evidence="8 9" key="1">
    <citation type="submission" date="2025-08" db="UniProtKB">
        <authorList>
            <consortium name="RefSeq"/>
        </authorList>
    </citation>
    <scope>IDENTIFICATION</scope>
</reference>
<name>A0A7E6EX10_9MOLL</name>
<dbReference type="GO" id="GO:0005509">
    <property type="term" value="F:calcium ion binding"/>
    <property type="evidence" value="ECO:0007669"/>
    <property type="project" value="InterPro"/>
</dbReference>
<protein>
    <submittedName>
        <fullName evidence="8 9">WD repeat-containing protein on Y chromosome-like isoform X1</fullName>
    </submittedName>
</protein>